<sequence length="249" mass="27589">MVPEYEVRLQLNPAAVLGPDYELTGTVLSTFGIHPIKHNLNIQFLDTSSKELYIAGWSARICKTENEDGFELTYKKRYTISGGNIDAALAAANNDGFNAGIAKYEAQVEWGYEKQTLSVSRKKALTDSGSSGLDLPGTSDSRKMLISEAPHKFDNWISNKWGTSILAKSQIFGPVLVGRSIGSWNKIPLYLEVWPLLNLSGTGIDYIVEASFKTENRDTASIERTNLAAFLEYKGWFLADLLNHLLMST</sequence>
<reference evidence="1 2" key="1">
    <citation type="submission" date="2019-04" db="EMBL/GenBank/DDBJ databases">
        <title>Fungal friends and foes A comparative genomics study of 23 Aspergillus species from section Flavi.</title>
        <authorList>
            <consortium name="DOE Joint Genome Institute"/>
            <person name="Kjaerbolling I."/>
            <person name="Vesth T.C."/>
            <person name="Frisvad J.C."/>
            <person name="Nybo J.L."/>
            <person name="Theobald S."/>
            <person name="Kildgaard S."/>
            <person name="Petersen T.I."/>
            <person name="Kuo A."/>
            <person name="Sato A."/>
            <person name="Lyhne E.K."/>
            <person name="Kogle M.E."/>
            <person name="Wiebenga A."/>
            <person name="Kun R.S."/>
            <person name="Lubbers R.J."/>
            <person name="Makela M.R."/>
            <person name="Barry K."/>
            <person name="Chovatia M."/>
            <person name="Clum A."/>
            <person name="Daum C."/>
            <person name="Haridas S."/>
            <person name="He G."/>
            <person name="LaButti K."/>
            <person name="Lipzen A."/>
            <person name="Mondo S."/>
            <person name="Pangilinan J."/>
            <person name="Riley R."/>
            <person name="Salamov A."/>
            <person name="Simmons B.A."/>
            <person name="Magnuson J.K."/>
            <person name="Henrissat B."/>
            <person name="Mortensen U.H."/>
            <person name="Larsen T.O."/>
            <person name="De vries R.P."/>
            <person name="Grigoriev I.V."/>
            <person name="Machida M."/>
            <person name="Baker S.E."/>
            <person name="Andersen M.R."/>
        </authorList>
    </citation>
    <scope>NUCLEOTIDE SEQUENCE [LARGE SCALE GENOMIC DNA]</scope>
    <source>
        <strain evidence="1 2">CBS 117618</strain>
    </source>
</reference>
<organism evidence="1 2">
    <name type="scientific">Aspergillus parasiticus</name>
    <dbReference type="NCBI Taxonomy" id="5067"/>
    <lineage>
        <taxon>Eukaryota</taxon>
        <taxon>Fungi</taxon>
        <taxon>Dikarya</taxon>
        <taxon>Ascomycota</taxon>
        <taxon>Pezizomycotina</taxon>
        <taxon>Eurotiomycetes</taxon>
        <taxon>Eurotiomycetidae</taxon>
        <taxon>Eurotiales</taxon>
        <taxon>Aspergillaceae</taxon>
        <taxon>Aspergillus</taxon>
        <taxon>Aspergillus subgen. Circumdati</taxon>
    </lineage>
</organism>
<protein>
    <submittedName>
        <fullName evidence="1">Uncharacterized protein</fullName>
    </submittedName>
</protein>
<dbReference type="VEuPathDB" id="FungiDB:BDV34DRAFT_233374"/>
<dbReference type="OMA" id="WFLAESV"/>
<proteinExistence type="predicted"/>
<name>A0A5N6D4U3_ASPPA</name>
<accession>A0A5N6D4U3</accession>
<evidence type="ECO:0000313" key="1">
    <source>
        <dbReference type="EMBL" id="KAB8199100.1"/>
    </source>
</evidence>
<dbReference type="EMBL" id="ML735096">
    <property type="protein sequence ID" value="KAB8199100.1"/>
    <property type="molecule type" value="Genomic_DNA"/>
</dbReference>
<keyword evidence="2" id="KW-1185">Reference proteome</keyword>
<dbReference type="Proteomes" id="UP000326532">
    <property type="component" value="Unassembled WGS sequence"/>
</dbReference>
<evidence type="ECO:0000313" key="2">
    <source>
        <dbReference type="Proteomes" id="UP000326532"/>
    </source>
</evidence>
<gene>
    <name evidence="1" type="ORF">BDV34DRAFT_233374</name>
</gene>
<dbReference type="AlphaFoldDB" id="A0A5N6D4U3"/>